<dbReference type="EMBL" id="JAULSN010000017">
    <property type="protein sequence ID" value="KAK3358369.1"/>
    <property type="molecule type" value="Genomic_DNA"/>
</dbReference>
<evidence type="ECO:0000313" key="2">
    <source>
        <dbReference type="EMBL" id="KAK3358369.1"/>
    </source>
</evidence>
<dbReference type="AlphaFoldDB" id="A0AAE0JRK8"/>
<accession>A0AAE0JRK8</accession>
<sequence length="225" mass="25746">MAASTAMQQQQSAKDPDYRDIYLGIYHNIFFRHPQDQLPDTVAAHVGQMASMTPPELSPEIVAKVGHNLDTLDHLHVSTAQYITRAPCLAIDHSLTQLYVSWWGVIEEEEDDEDGDEDGDEDKEGNPAFYIQRVDSFLLSRPEEVTRLHRWVTAILDWGQGERPRKIKLALNHIRAEQRKAEQKSKQQKAKQQKAKQQKVVSGAARSQRPGPEDSPKGKRRRLRY</sequence>
<name>A0AAE0JRK8_9PEZI</name>
<proteinExistence type="predicted"/>
<keyword evidence="3" id="KW-1185">Reference proteome</keyword>
<protein>
    <submittedName>
        <fullName evidence="2">Uncharacterized protein</fullName>
    </submittedName>
</protein>
<reference evidence="2" key="1">
    <citation type="journal article" date="2023" name="Mol. Phylogenet. Evol.">
        <title>Genome-scale phylogeny and comparative genomics of the fungal order Sordariales.</title>
        <authorList>
            <person name="Hensen N."/>
            <person name="Bonometti L."/>
            <person name="Westerberg I."/>
            <person name="Brannstrom I.O."/>
            <person name="Guillou S."/>
            <person name="Cros-Aarteil S."/>
            <person name="Calhoun S."/>
            <person name="Haridas S."/>
            <person name="Kuo A."/>
            <person name="Mondo S."/>
            <person name="Pangilinan J."/>
            <person name="Riley R."/>
            <person name="LaButti K."/>
            <person name="Andreopoulos B."/>
            <person name="Lipzen A."/>
            <person name="Chen C."/>
            <person name="Yan M."/>
            <person name="Daum C."/>
            <person name="Ng V."/>
            <person name="Clum A."/>
            <person name="Steindorff A."/>
            <person name="Ohm R.A."/>
            <person name="Martin F."/>
            <person name="Silar P."/>
            <person name="Natvig D.O."/>
            <person name="Lalanne C."/>
            <person name="Gautier V."/>
            <person name="Ament-Velasquez S.L."/>
            <person name="Kruys A."/>
            <person name="Hutchinson M.I."/>
            <person name="Powell A.J."/>
            <person name="Barry K."/>
            <person name="Miller A.N."/>
            <person name="Grigoriev I.V."/>
            <person name="Debuchy R."/>
            <person name="Gladieux P."/>
            <person name="Hiltunen Thoren M."/>
            <person name="Johannesson H."/>
        </authorList>
    </citation>
    <scope>NUCLEOTIDE SEQUENCE</scope>
    <source>
        <strain evidence="2">CBS 958.72</strain>
    </source>
</reference>
<gene>
    <name evidence="2" type="ORF">B0T24DRAFT_600253</name>
</gene>
<reference evidence="2" key="2">
    <citation type="submission" date="2023-06" db="EMBL/GenBank/DDBJ databases">
        <authorList>
            <consortium name="Lawrence Berkeley National Laboratory"/>
            <person name="Haridas S."/>
            <person name="Hensen N."/>
            <person name="Bonometti L."/>
            <person name="Westerberg I."/>
            <person name="Brannstrom I.O."/>
            <person name="Guillou S."/>
            <person name="Cros-Aarteil S."/>
            <person name="Calhoun S."/>
            <person name="Kuo A."/>
            <person name="Mondo S."/>
            <person name="Pangilinan J."/>
            <person name="Riley R."/>
            <person name="Labutti K."/>
            <person name="Andreopoulos B."/>
            <person name="Lipzen A."/>
            <person name="Chen C."/>
            <person name="Yanf M."/>
            <person name="Daum C."/>
            <person name="Ng V."/>
            <person name="Clum A."/>
            <person name="Steindorff A."/>
            <person name="Ohm R."/>
            <person name="Martin F."/>
            <person name="Silar P."/>
            <person name="Natvig D."/>
            <person name="Lalanne C."/>
            <person name="Gautier V."/>
            <person name="Ament-Velasquez S.L."/>
            <person name="Kruys A."/>
            <person name="Hutchinson M.I."/>
            <person name="Powell A.J."/>
            <person name="Barry K."/>
            <person name="Miller A.N."/>
            <person name="Grigoriev I.V."/>
            <person name="Debuchy R."/>
            <person name="Gladieux P."/>
            <person name="Thoren M.H."/>
            <person name="Johannesson H."/>
        </authorList>
    </citation>
    <scope>NUCLEOTIDE SEQUENCE</scope>
    <source>
        <strain evidence="2">CBS 958.72</strain>
    </source>
</reference>
<dbReference type="Proteomes" id="UP001287356">
    <property type="component" value="Unassembled WGS sequence"/>
</dbReference>
<evidence type="ECO:0000256" key="1">
    <source>
        <dbReference type="SAM" id="MobiDB-lite"/>
    </source>
</evidence>
<feature type="region of interest" description="Disordered" evidence="1">
    <location>
        <begin position="177"/>
        <end position="225"/>
    </location>
</feature>
<organism evidence="2 3">
    <name type="scientific">Lasiosphaeria ovina</name>
    <dbReference type="NCBI Taxonomy" id="92902"/>
    <lineage>
        <taxon>Eukaryota</taxon>
        <taxon>Fungi</taxon>
        <taxon>Dikarya</taxon>
        <taxon>Ascomycota</taxon>
        <taxon>Pezizomycotina</taxon>
        <taxon>Sordariomycetes</taxon>
        <taxon>Sordariomycetidae</taxon>
        <taxon>Sordariales</taxon>
        <taxon>Lasiosphaeriaceae</taxon>
        <taxon>Lasiosphaeria</taxon>
    </lineage>
</organism>
<evidence type="ECO:0000313" key="3">
    <source>
        <dbReference type="Proteomes" id="UP001287356"/>
    </source>
</evidence>
<feature type="compositionally biased region" description="Basic residues" evidence="1">
    <location>
        <begin position="186"/>
        <end position="197"/>
    </location>
</feature>
<comment type="caution">
    <text evidence="2">The sequence shown here is derived from an EMBL/GenBank/DDBJ whole genome shotgun (WGS) entry which is preliminary data.</text>
</comment>